<reference evidence="1 2" key="1">
    <citation type="submission" date="2020-02" db="EMBL/GenBank/DDBJ databases">
        <title>Genome sequence of the type strain DSM 27180 of Arthrobacter silviterrae.</title>
        <authorList>
            <person name="Gao J."/>
            <person name="Sun J."/>
        </authorList>
    </citation>
    <scope>NUCLEOTIDE SEQUENCE [LARGE SCALE GENOMIC DNA]</scope>
    <source>
        <strain evidence="1 2">DSM 27180</strain>
    </source>
</reference>
<dbReference type="EMBL" id="JAAKZI010000028">
    <property type="protein sequence ID" value="NGN84697.1"/>
    <property type="molecule type" value="Genomic_DNA"/>
</dbReference>
<name>A0ABX0DCQ7_9MICC</name>
<dbReference type="Proteomes" id="UP000479226">
    <property type="component" value="Unassembled WGS sequence"/>
</dbReference>
<sequence length="105" mass="11637">MHGHPQVEAFRQAAELMRAERYWHRNDDDEIEFLRALAGVVSEVAYHLDAYQAMDPDGLAAYVCAARLRPWAGTVSAELLLVTAVDNVIERRIATVSAARNTGGQ</sequence>
<gene>
    <name evidence="1" type="ORF">G6N77_14715</name>
</gene>
<protein>
    <submittedName>
        <fullName evidence="1">Uncharacterized protein</fullName>
    </submittedName>
</protein>
<comment type="caution">
    <text evidence="1">The sequence shown here is derived from an EMBL/GenBank/DDBJ whole genome shotgun (WGS) entry which is preliminary data.</text>
</comment>
<dbReference type="RefSeq" id="WP_165182923.1">
    <property type="nucleotide sequence ID" value="NZ_JAAKZI010000028.1"/>
</dbReference>
<proteinExistence type="predicted"/>
<evidence type="ECO:0000313" key="1">
    <source>
        <dbReference type="EMBL" id="NGN84697.1"/>
    </source>
</evidence>
<organism evidence="1 2">
    <name type="scientific">Arthrobacter silviterrae</name>
    <dbReference type="NCBI Taxonomy" id="2026658"/>
    <lineage>
        <taxon>Bacteria</taxon>
        <taxon>Bacillati</taxon>
        <taxon>Actinomycetota</taxon>
        <taxon>Actinomycetes</taxon>
        <taxon>Micrococcales</taxon>
        <taxon>Micrococcaceae</taxon>
        <taxon>Arthrobacter</taxon>
    </lineage>
</organism>
<evidence type="ECO:0000313" key="2">
    <source>
        <dbReference type="Proteomes" id="UP000479226"/>
    </source>
</evidence>
<accession>A0ABX0DCQ7</accession>
<keyword evidence="2" id="KW-1185">Reference proteome</keyword>